<evidence type="ECO:0000313" key="9">
    <source>
        <dbReference type="EMBL" id="ACY99956.1"/>
    </source>
</evidence>
<dbReference type="RefSeq" id="WP_012854739.1">
    <property type="nucleotide sequence ID" value="NC_013510.1"/>
</dbReference>
<feature type="domain" description="ResB-like" evidence="8">
    <location>
        <begin position="40"/>
        <end position="505"/>
    </location>
</feature>
<feature type="transmembrane region" description="Helical" evidence="7">
    <location>
        <begin position="94"/>
        <end position="115"/>
    </location>
</feature>
<dbReference type="eggNOG" id="COG1333">
    <property type="taxonomic scope" value="Bacteria"/>
</dbReference>
<evidence type="ECO:0000259" key="8">
    <source>
        <dbReference type="Pfam" id="PF05140"/>
    </source>
</evidence>
<protein>
    <submittedName>
        <fullName evidence="9">ResB family protein</fullName>
    </submittedName>
</protein>
<dbReference type="KEGG" id="tcu:Tcur_4429"/>
<dbReference type="InterPro" id="IPR007816">
    <property type="entry name" value="ResB-like_domain"/>
</dbReference>
<keyword evidence="4 7" id="KW-1133">Transmembrane helix</keyword>
<feature type="region of interest" description="Disordered" evidence="6">
    <location>
        <begin position="520"/>
        <end position="544"/>
    </location>
</feature>
<dbReference type="AlphaFoldDB" id="D1A482"/>
<dbReference type="Pfam" id="PF05140">
    <property type="entry name" value="ResB"/>
    <property type="match status" value="1"/>
</dbReference>
<reference evidence="9 10" key="1">
    <citation type="journal article" date="2011" name="Stand. Genomic Sci.">
        <title>Complete genome sequence of Thermomonospora curvata type strain (B9).</title>
        <authorList>
            <person name="Chertkov O."/>
            <person name="Sikorski J."/>
            <person name="Nolan M."/>
            <person name="Lapidus A."/>
            <person name="Lucas S."/>
            <person name="Del Rio T.G."/>
            <person name="Tice H."/>
            <person name="Cheng J.F."/>
            <person name="Goodwin L."/>
            <person name="Pitluck S."/>
            <person name="Liolios K."/>
            <person name="Ivanova N."/>
            <person name="Mavromatis K."/>
            <person name="Mikhailova N."/>
            <person name="Ovchinnikova G."/>
            <person name="Pati A."/>
            <person name="Chen A."/>
            <person name="Palaniappan K."/>
            <person name="Djao O.D."/>
            <person name="Land M."/>
            <person name="Hauser L."/>
            <person name="Chang Y.J."/>
            <person name="Jeffries C.D."/>
            <person name="Brettin T."/>
            <person name="Han C."/>
            <person name="Detter J.C."/>
            <person name="Rohde M."/>
            <person name="Goker M."/>
            <person name="Woyke T."/>
            <person name="Bristow J."/>
            <person name="Eisen J.A."/>
            <person name="Markowitz V."/>
            <person name="Hugenholtz P."/>
            <person name="Klenk H.P."/>
            <person name="Kyrpides N.C."/>
        </authorList>
    </citation>
    <scope>NUCLEOTIDE SEQUENCE [LARGE SCALE GENOMIC DNA]</scope>
    <source>
        <strain evidence="10">ATCC 19995 / DSM 43183 / JCM 3096 / KCTC 9072 / NBRC 15933 / NCIMB 10081 / Henssen B9</strain>
    </source>
</reference>
<evidence type="ECO:0000256" key="3">
    <source>
        <dbReference type="ARBA" id="ARBA00022748"/>
    </source>
</evidence>
<keyword evidence="10" id="KW-1185">Reference proteome</keyword>
<evidence type="ECO:0000256" key="7">
    <source>
        <dbReference type="SAM" id="Phobius"/>
    </source>
</evidence>
<evidence type="ECO:0000256" key="4">
    <source>
        <dbReference type="ARBA" id="ARBA00022989"/>
    </source>
</evidence>
<organism evidence="9 10">
    <name type="scientific">Thermomonospora curvata (strain ATCC 19995 / DSM 43183 / JCM 3096 / KCTC 9072 / NBRC 15933 / NCIMB 10081 / Henssen B9)</name>
    <dbReference type="NCBI Taxonomy" id="471852"/>
    <lineage>
        <taxon>Bacteria</taxon>
        <taxon>Bacillati</taxon>
        <taxon>Actinomycetota</taxon>
        <taxon>Actinomycetes</taxon>
        <taxon>Streptosporangiales</taxon>
        <taxon>Thermomonosporaceae</taxon>
        <taxon>Thermomonospora</taxon>
    </lineage>
</organism>
<dbReference type="GO" id="GO:0017004">
    <property type="term" value="P:cytochrome complex assembly"/>
    <property type="evidence" value="ECO:0007669"/>
    <property type="project" value="UniProtKB-KW"/>
</dbReference>
<comment type="subcellular location">
    <subcellularLocation>
        <location evidence="1">Membrane</location>
        <topology evidence="1">Multi-pass membrane protein</topology>
    </subcellularLocation>
</comment>
<feature type="transmembrane region" description="Helical" evidence="7">
    <location>
        <begin position="188"/>
        <end position="209"/>
    </location>
</feature>
<keyword evidence="2 7" id="KW-0812">Transmembrane</keyword>
<dbReference type="PANTHER" id="PTHR31566:SF0">
    <property type="entry name" value="CYTOCHROME C BIOGENESIS PROTEIN CCS1, CHLOROPLASTIC"/>
    <property type="match status" value="1"/>
</dbReference>
<evidence type="ECO:0000256" key="5">
    <source>
        <dbReference type="ARBA" id="ARBA00023136"/>
    </source>
</evidence>
<evidence type="ECO:0000256" key="2">
    <source>
        <dbReference type="ARBA" id="ARBA00022692"/>
    </source>
</evidence>
<dbReference type="Proteomes" id="UP000001918">
    <property type="component" value="Chromosome"/>
</dbReference>
<evidence type="ECO:0000313" key="10">
    <source>
        <dbReference type="Proteomes" id="UP000001918"/>
    </source>
</evidence>
<keyword evidence="3" id="KW-0201">Cytochrome c-type biogenesis</keyword>
<evidence type="ECO:0000256" key="6">
    <source>
        <dbReference type="SAM" id="MobiDB-lite"/>
    </source>
</evidence>
<dbReference type="HOGENOM" id="CLU_023092_0_0_11"/>
<dbReference type="STRING" id="471852.Tcur_4429"/>
<feature type="transmembrane region" description="Helical" evidence="7">
    <location>
        <begin position="458"/>
        <end position="477"/>
    </location>
</feature>
<name>D1A482_THECD</name>
<dbReference type="GO" id="GO:0016020">
    <property type="term" value="C:membrane"/>
    <property type="evidence" value="ECO:0007669"/>
    <property type="project" value="UniProtKB-SubCell"/>
</dbReference>
<evidence type="ECO:0000256" key="1">
    <source>
        <dbReference type="ARBA" id="ARBA00004141"/>
    </source>
</evidence>
<dbReference type="InterPro" id="IPR023494">
    <property type="entry name" value="Cyt_c_bgen_Ccs1/CcsB/ResB"/>
</dbReference>
<sequence length="544" mass="58655">MTHTQQAATEAPAAPQDPQAPRGLGPVGWLRWSWRQLTSMRTALILLFLVALGAVPGSFLPQRGQAPEQVARYLEEHPTLGPWLDRLSLFDVFAAPWFAAIYTLLFVSLAGCVIPRARQHWRAMRSQPPAAPRNLSRLPQSASFETDRDAEQVLSQARALLRGRRFRVADGVGSVAAEKGYLGEIGNLVFHLALLVLLFAVAAGALLGYRGNILLTEGGAFANTLAYYDQFSPGRRFSPDRLAPFSIRLEDFKAEYVLEGERRGQPLDYTAKIYYREGYDSPEKAYDLKVNRPLGVGGAKVYLLGHGYAPRFTVRDGKGDIAFRGAVPFLPMEEGAFTSEGVIKVPDARPEQLAFQAVFWPTAVADTDKGRVLSAFPAPLNPTISLMAFKGDLGLDSGTPQSVYRIEGIGKTLQPIKGGSKILRQGETFELPGGAGSITFDGTQEWISLAVNHDPGRLPALIAAVIAIAGVVVSFTVRRRRVWVRATPAGGGRTVVEIGGLTLGNPTAEFDDLVAALRRAVPPAGPGDDPSGAGASDATDKTEE</sequence>
<dbReference type="PANTHER" id="PTHR31566">
    <property type="entry name" value="CYTOCHROME C BIOGENESIS PROTEIN CCS1, CHLOROPLASTIC"/>
    <property type="match status" value="1"/>
</dbReference>
<dbReference type="EMBL" id="CP001738">
    <property type="protein sequence ID" value="ACY99956.1"/>
    <property type="molecule type" value="Genomic_DNA"/>
</dbReference>
<gene>
    <name evidence="9" type="ordered locus">Tcur_4429</name>
</gene>
<feature type="transmembrane region" description="Helical" evidence="7">
    <location>
        <begin position="43"/>
        <end position="60"/>
    </location>
</feature>
<feature type="region of interest" description="Disordered" evidence="6">
    <location>
        <begin position="1"/>
        <end position="21"/>
    </location>
</feature>
<proteinExistence type="predicted"/>
<accession>D1A482</accession>
<dbReference type="OrthoDB" id="3949537at2"/>
<keyword evidence="5 7" id="KW-0472">Membrane</keyword>
<feature type="compositionally biased region" description="Low complexity" evidence="6">
    <location>
        <begin position="526"/>
        <end position="537"/>
    </location>
</feature>